<dbReference type="AlphaFoldDB" id="A0A3B0X887"/>
<dbReference type="InterPro" id="IPR011990">
    <property type="entry name" value="TPR-like_helical_dom_sf"/>
</dbReference>
<dbReference type="Pfam" id="PF14559">
    <property type="entry name" value="TPR_19"/>
    <property type="match status" value="1"/>
</dbReference>
<organism evidence="2">
    <name type="scientific">hydrothermal vent metagenome</name>
    <dbReference type="NCBI Taxonomy" id="652676"/>
    <lineage>
        <taxon>unclassified sequences</taxon>
        <taxon>metagenomes</taxon>
        <taxon>ecological metagenomes</taxon>
    </lineage>
</organism>
<dbReference type="Pfam" id="PF13432">
    <property type="entry name" value="TPR_16"/>
    <property type="match status" value="1"/>
</dbReference>
<accession>A0A3B0X887</accession>
<sequence>MIIGSGIIGSVINAVMAVSLLIKQPRQLMIVAVSCFLLLSCVTGSDKETLSSLDDVELDIQEAEISGSLEKAMESYQKFLEETPETAMTPEALRRLADLKIEKEYGTFDEQQAAVETAIVGEKGTTEKHLPAPVEKAMVEKKVTEKSTTVDPELIQSKEKSIANITESEKAFEKRATKETELKTSGKKSIVAADAASADELQTAGAREAIELYKGLLIKYPQYERNDQVLYQLSRAYEETGQIEKAMEILSKLVIAYPASRHIDEAQFRRAEYFFTRKKYLDSEEAYQAVIDFGISSAFYDLALYKQGWAFFKQDLYEEALNDFIALLDYKISIGYDFEQVNDKIERKRIDDAYRVISLSFSYLGGPEEVLKYFEKHGARQYEASIYSHLGEYYLDKRRYADAANAYNAYVERNPLNKVSPHFHVRVIEIYLKGGFPKLVVESKKNFSSTYGLRANYWTFFDIGTYPDIVMFLKSNLIDLANHYHALYQNKRLRKFKSENFAEATRWYREFLESFPEDIQAPAINYQLADLFLENKNFRDAALEYERTSYNYVMHKKSSAAGYAAVFAYREYLKKADQSQRNIIKHEIIRSSLKFGETYPEHKNAPAVLVAATDDLYGIKDYAMAIKIAKKVITKYPNIEVKYIRSSWLVLAHASFDITLFKEAEAAYQKVLSMTAKTHKNRKKLIENLAASVYKQGEQARKLADHRAAADHFLRVANVAPSSKIRPTADYDAAAALISLKAWSEAAGVLEGFRKRFPKNKLQAEVTKKLAVVYKEDGKLLLSAAEFERIEKESKDDDIRREALRQAAELYEKVNETDKALSVYVRYVKYFPKPVEYALEMRSKIAEIYKQKNNKKRYIKELQLIVAIDLRAGKERTDRTRYLAATSSLILAQPAIKRFKSVDLVKPFKKNLNKKKKRMKKAIATLTALIDYEVGLVTAAATYEIAEIYYHFSRALLDSERPGNLNEMQLEQYELVLEEQAYPFEEKAINVHEKNMELLDLGIYNEWIDKSIEKLAVLLPARYAKSEEVEPYIERIQPVIKKPLVKVNQVVSPVPVTEQKAAKPEAAQPEAAQPEAAQPEAAQPEAAQPEAAQPEAAQPEAAQPEAAQPEA</sequence>
<dbReference type="SMART" id="SM00028">
    <property type="entry name" value="TPR"/>
    <property type="match status" value="8"/>
</dbReference>
<feature type="region of interest" description="Disordered" evidence="1">
    <location>
        <begin position="1058"/>
        <end position="1111"/>
    </location>
</feature>
<dbReference type="SUPFAM" id="SSF48452">
    <property type="entry name" value="TPR-like"/>
    <property type="match status" value="4"/>
</dbReference>
<name>A0A3B0X887_9ZZZZ</name>
<evidence type="ECO:0000313" key="2">
    <source>
        <dbReference type="EMBL" id="VAW60593.1"/>
    </source>
</evidence>
<reference evidence="2" key="1">
    <citation type="submission" date="2018-06" db="EMBL/GenBank/DDBJ databases">
        <authorList>
            <person name="Zhirakovskaya E."/>
        </authorList>
    </citation>
    <scope>NUCLEOTIDE SEQUENCE</scope>
</reference>
<dbReference type="InterPro" id="IPR019734">
    <property type="entry name" value="TPR_rpt"/>
</dbReference>
<dbReference type="Gene3D" id="1.25.40.10">
    <property type="entry name" value="Tetratricopeptide repeat domain"/>
    <property type="match status" value="5"/>
</dbReference>
<protein>
    <submittedName>
        <fullName evidence="2">TPR domain protein, putative component of TonB system</fullName>
    </submittedName>
</protein>
<proteinExistence type="predicted"/>
<feature type="non-terminal residue" evidence="2">
    <location>
        <position position="1111"/>
    </location>
</feature>
<evidence type="ECO:0000256" key="1">
    <source>
        <dbReference type="SAM" id="MobiDB-lite"/>
    </source>
</evidence>
<dbReference type="PROSITE" id="PS50005">
    <property type="entry name" value="TPR"/>
    <property type="match status" value="2"/>
</dbReference>
<dbReference type="EMBL" id="UOFI01000002">
    <property type="protein sequence ID" value="VAW60593.1"/>
    <property type="molecule type" value="Genomic_DNA"/>
</dbReference>
<gene>
    <name evidence="2" type="ORF">MNBD_GAMMA09-3669</name>
</gene>